<keyword evidence="11 14" id="KW-0863">Zinc-finger</keyword>
<evidence type="ECO:0000256" key="3">
    <source>
        <dbReference type="ARBA" id="ARBA00004906"/>
    </source>
</evidence>
<keyword evidence="18" id="KW-0436">Ligase</keyword>
<dbReference type="InterPro" id="IPR013083">
    <property type="entry name" value="Znf_RING/FYVE/PHD"/>
</dbReference>
<dbReference type="Gene3D" id="3.30.40.10">
    <property type="entry name" value="Zinc/RING finger domain, C3HC4 (zinc finger)"/>
    <property type="match status" value="1"/>
</dbReference>
<name>A0A8X7WU20_POLSE</name>
<dbReference type="InterPro" id="IPR016024">
    <property type="entry name" value="ARM-type_fold"/>
</dbReference>
<keyword evidence="12 15" id="KW-0833">Ubl conjugation pathway</keyword>
<evidence type="ECO:0000256" key="2">
    <source>
        <dbReference type="ARBA" id="ARBA00004514"/>
    </source>
</evidence>
<accession>A0A8X7WU20</accession>
<dbReference type="InterPro" id="IPR039804">
    <property type="entry name" value="RING-CH-C4HC3_LTN1"/>
</dbReference>
<feature type="region of interest" description="Disordered" evidence="16">
    <location>
        <begin position="1"/>
        <end position="20"/>
    </location>
</feature>
<dbReference type="InterPro" id="IPR054478">
    <property type="entry name" value="LTN1_UBC"/>
</dbReference>
<evidence type="ECO:0000256" key="14">
    <source>
        <dbReference type="PROSITE-ProRule" id="PRU00175"/>
    </source>
</evidence>
<gene>
    <name evidence="18" type="primary">Ltn1</name>
    <name evidence="18" type="ORF">GTO96_0013386</name>
</gene>
<evidence type="ECO:0000256" key="13">
    <source>
        <dbReference type="ARBA" id="ARBA00022833"/>
    </source>
</evidence>
<dbReference type="InterPro" id="IPR011016">
    <property type="entry name" value="Znf_RING-CH"/>
</dbReference>
<feature type="compositionally biased region" description="Basic residues" evidence="16">
    <location>
        <begin position="1"/>
        <end position="11"/>
    </location>
</feature>
<keyword evidence="7" id="KW-0963">Cytoplasm</keyword>
<keyword evidence="13 15" id="KW-0862">Zinc</keyword>
<keyword evidence="10" id="KW-0677">Repeat</keyword>
<evidence type="ECO:0000256" key="6">
    <source>
        <dbReference type="ARBA" id="ARBA00017157"/>
    </source>
</evidence>
<evidence type="ECO:0000256" key="16">
    <source>
        <dbReference type="SAM" id="MobiDB-lite"/>
    </source>
</evidence>
<comment type="function">
    <text evidence="15">E3 ubiquitin-protein ligase. Component of the ribosome quality control complex (RQC), a ribosome-associated complex that mediates ubiquitination and extraction of incompletely synthesized nascent chains for proteasomal degradation.</text>
</comment>
<sequence length="1770" mass="201533">MGGKNKQRTKGNVRPSSSGRAADVLVRERGVVPGFIGFDTSSNDLGYVPAVHGAEEIDSLVDADFRMVLRKLSKRDAVTKLKAVQEFTAMCKNRDSETVKGVLPYWPRIYCKVSLDHDRRVREASGQAMEQLAIKVGRSLAPFLKSIMGHWLLSQCDTYAPAASAANVAFQSAFPGSKQSGAIAFCKEEILTILQDNLLKETADTLSDFQTVPGDEREAKYLRVVTCSLLALKKLLTLLSKSDADEMEEKLMHIISQSKFWKYSKHKSAQIRGAFFEAVASFCQYTPNLLKTEAARACSCVLLSIDDTDPLVCPSLWEAVLYVIMKVQDCWQYINAKKGLLPKLWQLLNEGGRGMAAVIHPHLLPFISRFPEEVLEPKVAFYNTFFTSVINGLSSDRAVSSSSETSAIIFSIVECLQFALLQNAGVEDHHQNVQHMLINDQLLPLMETALKIPRLQGSPLFRQITHMVVSWEKRSSIQTNDETNETFLSFMSDFWLGIAQLCIKYVDNRHADENVLQGISLLLQVLKNPDTEGKRLKNVNIKFSDFEDQAEKSCNYDSLSSETKELNKYTVTSNMSALEQNTLTGKHLEDLVCELATLNMIYINQQNSEKHLKFLSVILSSFPSFRLFQELLDSESEKQQIYLDDTCDLASVLAENPAVQFLMKKLIIWLKEDTGNNTDFLVDMLYSILHCCNRRDETKLILDHITKMELRCSILVQIVKKANEDSSKFDAVSNWLKGDVLGENILKLTDELLTLGLKEPNILKSDCSSLIGLVISQQVHNDTLIDKIYVEKIIFKLNGVLSGAKNLPDSSSSEAVLCFICDIVSSFFKVVGDYTLLLSAEGILLTVFQLWAQRHKNTHSTDYFLQKLYFAFITGVQSLVGKAVELQQINFIHDCALWVKNELLDASFSVKSLQVLVSAVCCLVENVIKINPSSTLLLQMFLDDVTPDDSQWQMIREQLSLEWLRKPLTNGWLYISCKYHSLDQCKLHSSISIPTHLCYTALLTHTLLTILDSEDLIDKDKLDFVKAGNTVAEMLYSLQWCDELEVLPSAISEYCSMLKEMKITYDRIIKEAIKLFPILDILYFRSLNFGSLWSMTFGKYLETHGVTGNDMHKLYGSIERYFPVTAETLCTIQGLSSVLPEKDKDLLIKYCIPEILNLESKDIMNIHGGCGHLAIIRYCLNGDASEDQELQSVILRIITEWRETNEHLFLFNTSLKDCSHELLIFNSEIMCHLSWLIRQKPCFLTESQWDFILCSMMAWLETLSESQPIVWSPWIQLFACETCNFVIVLSEFFKTHSPELLENLPENLILEWNEFFMKGVHSLLLPLLVKITDEFIEPGDPMFPTPVLKALGGALSYISIDHLCQNNLHPKFVTGQKTNLPDKLQTLLNTLVPLLSYQARSVQLTVYNILLRVMPELSEFDKESIRCEDDEEEMFLSPPPALMSYLSTTEKFLDNFMEGVQVGEFVPVFPSNDEYYYVLGYLLTWKLIISFFKASCSQLRVLYSYHLKKSKCLNRLLCHLFRLMPVNPAYSEQSTETCHMDSKTFFTESQILNMFETNFLSSDIPHLSCSVYYGTLKYLPAMVRLWFNSLEKRLFTIVDRFTSKFVSNILSSQEISSVQNNTKIFDNMMVKARPTTREVIATYSVDDIFIELVIKLPINYPLGVISVESGKRVGVAVQQWRNWMLQLTTFLTHQNGSIMEGLTLWKNNVDKRFEGVEDCMICYSVIHGSNYSLPKKSCRTCRKKFHSACLYKWFTSSNKSACPLCRENFF</sequence>
<keyword evidence="19" id="KW-1185">Reference proteome</keyword>
<evidence type="ECO:0000256" key="8">
    <source>
        <dbReference type="ARBA" id="ARBA00022679"/>
    </source>
</evidence>
<evidence type="ECO:0000256" key="5">
    <source>
        <dbReference type="ARBA" id="ARBA00012483"/>
    </source>
</evidence>
<comment type="subunit">
    <text evidence="15">Component of the ribosome quality control complex (RQC).</text>
</comment>
<feature type="non-terminal residue" evidence="18">
    <location>
        <position position="1770"/>
    </location>
</feature>
<dbReference type="PANTHER" id="PTHR12389:SF0">
    <property type="entry name" value="E3 UBIQUITIN-PROTEIN LIGASE LISTERIN"/>
    <property type="match status" value="1"/>
</dbReference>
<dbReference type="GO" id="GO:0005829">
    <property type="term" value="C:cytosol"/>
    <property type="evidence" value="ECO:0007669"/>
    <property type="project" value="UniProtKB-SubCell"/>
</dbReference>
<dbReference type="SMART" id="SM00744">
    <property type="entry name" value="RINGv"/>
    <property type="match status" value="1"/>
</dbReference>
<dbReference type="Pfam" id="PF23009">
    <property type="entry name" value="UBC_like"/>
    <property type="match status" value="1"/>
</dbReference>
<comment type="caution">
    <text evidence="18">The sequence shown here is derived from an EMBL/GenBank/DDBJ whole genome shotgun (WGS) entry which is preliminary data.</text>
</comment>
<keyword evidence="9 15" id="KW-0479">Metal-binding</keyword>
<evidence type="ECO:0000256" key="11">
    <source>
        <dbReference type="ARBA" id="ARBA00022771"/>
    </source>
</evidence>
<reference evidence="18 19" key="1">
    <citation type="journal article" date="2021" name="Cell">
        <title>Tracing the genetic footprints of vertebrate landing in non-teleost ray-finned fishes.</title>
        <authorList>
            <person name="Bi X."/>
            <person name="Wang K."/>
            <person name="Yang L."/>
            <person name="Pan H."/>
            <person name="Jiang H."/>
            <person name="Wei Q."/>
            <person name="Fang M."/>
            <person name="Yu H."/>
            <person name="Zhu C."/>
            <person name="Cai Y."/>
            <person name="He Y."/>
            <person name="Gan X."/>
            <person name="Zeng H."/>
            <person name="Yu D."/>
            <person name="Zhu Y."/>
            <person name="Jiang H."/>
            <person name="Qiu Q."/>
            <person name="Yang H."/>
            <person name="Zhang Y.E."/>
            <person name="Wang W."/>
            <person name="Zhu M."/>
            <person name="He S."/>
            <person name="Zhang G."/>
        </authorList>
    </citation>
    <scope>NUCLEOTIDE SEQUENCE [LARGE SCALE GENOMIC DNA]</scope>
    <source>
        <strain evidence="18">Bchr_013</strain>
    </source>
</reference>
<comment type="catalytic activity">
    <reaction evidence="1 15">
        <text>S-ubiquitinyl-[E2 ubiquitin-conjugating enzyme]-L-cysteine + [acceptor protein]-L-lysine = [E2 ubiquitin-conjugating enzyme]-L-cysteine + N(6)-ubiquitinyl-[acceptor protein]-L-lysine.</text>
        <dbReference type="EC" id="2.3.2.27"/>
    </reaction>
</comment>
<dbReference type="SUPFAM" id="SSF48371">
    <property type="entry name" value="ARM repeat"/>
    <property type="match status" value="1"/>
</dbReference>
<evidence type="ECO:0000256" key="4">
    <source>
        <dbReference type="ARBA" id="ARBA00007997"/>
    </source>
</evidence>
<dbReference type="InterPro" id="IPR011989">
    <property type="entry name" value="ARM-like"/>
</dbReference>
<dbReference type="FunFam" id="1.25.10.10:FF:001251">
    <property type="entry name" value="Predicted protein"/>
    <property type="match status" value="1"/>
</dbReference>
<proteinExistence type="inferred from homology"/>
<dbReference type="Pfam" id="PF13639">
    <property type="entry name" value="zf-RING_2"/>
    <property type="match status" value="1"/>
</dbReference>
<dbReference type="EC" id="2.3.2.27" evidence="5 15"/>
<evidence type="ECO:0000313" key="19">
    <source>
        <dbReference type="Proteomes" id="UP000886611"/>
    </source>
</evidence>
<dbReference type="PANTHER" id="PTHR12389">
    <property type="entry name" value="ZINC FINGER PROTEIN 294"/>
    <property type="match status" value="1"/>
</dbReference>
<dbReference type="InterPro" id="IPR039795">
    <property type="entry name" value="LTN1/Rkr1"/>
</dbReference>
<dbReference type="Pfam" id="PF22999">
    <property type="entry name" value="LTN1_E3_ligase_6th"/>
    <property type="match status" value="1"/>
</dbReference>
<protein>
    <recommendedName>
        <fullName evidence="6 15">E3 ubiquitin-protein ligase listerin</fullName>
        <ecNumber evidence="5 15">2.3.2.27</ecNumber>
    </recommendedName>
    <alternativeName>
        <fullName evidence="15">RING-type E3 ubiquitin transferase listerin</fullName>
    </alternativeName>
</protein>
<dbReference type="FunFam" id="3.30.40.10:FF:000038">
    <property type="entry name" value="E3 ubiquitin-protein ligase listerin"/>
    <property type="match status" value="1"/>
</dbReference>
<evidence type="ECO:0000313" key="18">
    <source>
        <dbReference type="EMBL" id="KAG2456397.1"/>
    </source>
</evidence>
<comment type="similarity">
    <text evidence="4 15">Belongs to the LTN1 family.</text>
</comment>
<dbReference type="InterPro" id="IPR054477">
    <property type="entry name" value="LTN1_E3_ligase_6th"/>
</dbReference>
<feature type="non-terminal residue" evidence="18">
    <location>
        <position position="1"/>
    </location>
</feature>
<dbReference type="InterPro" id="IPR001841">
    <property type="entry name" value="Znf_RING"/>
</dbReference>
<comment type="subcellular location">
    <subcellularLocation>
        <location evidence="2">Cytoplasm</location>
        <location evidence="2">Cytosol</location>
    </subcellularLocation>
</comment>
<evidence type="ECO:0000256" key="7">
    <source>
        <dbReference type="ARBA" id="ARBA00022490"/>
    </source>
</evidence>
<dbReference type="SUPFAM" id="SSF57850">
    <property type="entry name" value="RING/U-box"/>
    <property type="match status" value="1"/>
</dbReference>
<dbReference type="GO" id="GO:0043023">
    <property type="term" value="F:ribosomal large subunit binding"/>
    <property type="evidence" value="ECO:0007669"/>
    <property type="project" value="TreeGrafter"/>
</dbReference>
<dbReference type="GO" id="GO:1990112">
    <property type="term" value="C:RQC complex"/>
    <property type="evidence" value="ECO:0007669"/>
    <property type="project" value="UniProtKB-UniRule"/>
</dbReference>
<dbReference type="GO" id="GO:0016874">
    <property type="term" value="F:ligase activity"/>
    <property type="evidence" value="ECO:0007669"/>
    <property type="project" value="UniProtKB-KW"/>
</dbReference>
<dbReference type="Pfam" id="PF22958">
    <property type="entry name" value="Ltn1_1st"/>
    <property type="match status" value="1"/>
</dbReference>
<dbReference type="CDD" id="cd16491">
    <property type="entry name" value="RING-CH-C4HC3_LTN1"/>
    <property type="match status" value="1"/>
</dbReference>
<dbReference type="GO" id="GO:0061630">
    <property type="term" value="F:ubiquitin protein ligase activity"/>
    <property type="evidence" value="ECO:0007669"/>
    <property type="project" value="UniProtKB-UniRule"/>
</dbReference>
<dbReference type="PROSITE" id="PS50089">
    <property type="entry name" value="ZF_RING_2"/>
    <property type="match status" value="1"/>
</dbReference>
<keyword evidence="8 15" id="KW-0808">Transferase</keyword>
<comment type="pathway">
    <text evidence="3 15">Protein modification; protein ubiquitination.</text>
</comment>
<dbReference type="Proteomes" id="UP000886611">
    <property type="component" value="Unassembled WGS sequence"/>
</dbReference>
<evidence type="ECO:0000256" key="15">
    <source>
        <dbReference type="RuleBase" id="RU367090"/>
    </source>
</evidence>
<evidence type="ECO:0000259" key="17">
    <source>
        <dbReference type="PROSITE" id="PS50089"/>
    </source>
</evidence>
<dbReference type="GO" id="GO:0072344">
    <property type="term" value="P:rescue of stalled ribosome"/>
    <property type="evidence" value="ECO:0007669"/>
    <property type="project" value="UniProtKB-UniRule"/>
</dbReference>
<evidence type="ECO:0000256" key="9">
    <source>
        <dbReference type="ARBA" id="ARBA00022723"/>
    </source>
</evidence>
<evidence type="ECO:0000256" key="10">
    <source>
        <dbReference type="ARBA" id="ARBA00022737"/>
    </source>
</evidence>
<evidence type="ECO:0000256" key="12">
    <source>
        <dbReference type="ARBA" id="ARBA00022786"/>
    </source>
</evidence>
<dbReference type="InterPro" id="IPR054476">
    <property type="entry name" value="Ltn1_N"/>
</dbReference>
<evidence type="ECO:0000256" key="1">
    <source>
        <dbReference type="ARBA" id="ARBA00000900"/>
    </source>
</evidence>
<feature type="domain" description="RING-type" evidence="17">
    <location>
        <begin position="1719"/>
        <end position="1766"/>
    </location>
</feature>
<organism evidence="18 19">
    <name type="scientific">Polypterus senegalus</name>
    <name type="common">Senegal bichir</name>
    <dbReference type="NCBI Taxonomy" id="55291"/>
    <lineage>
        <taxon>Eukaryota</taxon>
        <taxon>Metazoa</taxon>
        <taxon>Chordata</taxon>
        <taxon>Craniata</taxon>
        <taxon>Vertebrata</taxon>
        <taxon>Euteleostomi</taxon>
        <taxon>Actinopterygii</taxon>
        <taxon>Polypteriformes</taxon>
        <taxon>Polypteridae</taxon>
        <taxon>Polypterus</taxon>
    </lineage>
</organism>
<dbReference type="GO" id="GO:0008270">
    <property type="term" value="F:zinc ion binding"/>
    <property type="evidence" value="ECO:0007669"/>
    <property type="project" value="UniProtKB-KW"/>
</dbReference>
<dbReference type="Gene3D" id="1.25.10.10">
    <property type="entry name" value="Leucine-rich Repeat Variant"/>
    <property type="match status" value="1"/>
</dbReference>
<dbReference type="GO" id="GO:1990116">
    <property type="term" value="P:ribosome-associated ubiquitin-dependent protein catabolic process"/>
    <property type="evidence" value="ECO:0007669"/>
    <property type="project" value="UniProtKB-UniRule"/>
</dbReference>
<dbReference type="EMBL" id="JAATIS010008602">
    <property type="protein sequence ID" value="KAG2456397.1"/>
    <property type="molecule type" value="Genomic_DNA"/>
</dbReference>